<name>A0A2P8CXD7_9ACTN</name>
<accession>A0A2P8CXD7</accession>
<dbReference type="Proteomes" id="UP000240542">
    <property type="component" value="Unassembled WGS sequence"/>
</dbReference>
<dbReference type="GO" id="GO:0016491">
    <property type="term" value="F:oxidoreductase activity"/>
    <property type="evidence" value="ECO:0007669"/>
    <property type="project" value="UniProtKB-KW"/>
</dbReference>
<keyword evidence="1" id="KW-0285">Flavoprotein</keyword>
<organism evidence="5 6">
    <name type="scientific">Murinocardiopsis flavida</name>
    <dbReference type="NCBI Taxonomy" id="645275"/>
    <lineage>
        <taxon>Bacteria</taxon>
        <taxon>Bacillati</taxon>
        <taxon>Actinomycetota</taxon>
        <taxon>Actinomycetes</taxon>
        <taxon>Streptosporangiales</taxon>
        <taxon>Nocardiopsidaceae</taxon>
        <taxon>Murinocardiopsis</taxon>
    </lineage>
</organism>
<evidence type="ECO:0000256" key="3">
    <source>
        <dbReference type="ARBA" id="ARBA00023002"/>
    </source>
</evidence>
<evidence type="ECO:0000256" key="2">
    <source>
        <dbReference type="ARBA" id="ARBA00022643"/>
    </source>
</evidence>
<sequence>MSITVVVGNPRAHSRTSAAARTAARAVAAEVGTAGEADVIELAELAPVLLQPGERHPDAAHALERVLAARVLVVASPTYKATYTGLLKVFLDQIGTGGLAGTVALPLLVVGSPAHTLAVEVHLRPLLVELGALVPSPGLALPESDLPRVAAIAEEWAAAVAPAVRTALHQGAITR</sequence>
<keyword evidence="2" id="KW-0288">FMN</keyword>
<dbReference type="PANTHER" id="PTHR43408">
    <property type="entry name" value="FMN REDUCTASE (NADPH)"/>
    <property type="match status" value="1"/>
</dbReference>
<dbReference type="AlphaFoldDB" id="A0A2P8CXD7"/>
<dbReference type="PANTHER" id="PTHR43408:SF2">
    <property type="entry name" value="FMN REDUCTASE (NADPH)"/>
    <property type="match status" value="1"/>
</dbReference>
<feature type="domain" description="NADPH-dependent FMN reductase-like" evidence="4">
    <location>
        <begin position="1"/>
        <end position="140"/>
    </location>
</feature>
<evidence type="ECO:0000256" key="1">
    <source>
        <dbReference type="ARBA" id="ARBA00022630"/>
    </source>
</evidence>
<dbReference type="RefSeq" id="WP_106586090.1">
    <property type="nucleotide sequence ID" value="NZ_PYGA01000025.1"/>
</dbReference>
<protein>
    <submittedName>
        <fullName evidence="5">FMN reductase</fullName>
    </submittedName>
</protein>
<dbReference type="SUPFAM" id="SSF52218">
    <property type="entry name" value="Flavoproteins"/>
    <property type="match status" value="1"/>
</dbReference>
<dbReference type="Gene3D" id="3.40.50.360">
    <property type="match status" value="1"/>
</dbReference>
<evidence type="ECO:0000313" key="6">
    <source>
        <dbReference type="Proteomes" id="UP000240542"/>
    </source>
</evidence>
<dbReference type="EMBL" id="PYGA01000025">
    <property type="protein sequence ID" value="PSK89643.1"/>
    <property type="molecule type" value="Genomic_DNA"/>
</dbReference>
<keyword evidence="3" id="KW-0560">Oxidoreductase</keyword>
<reference evidence="5 6" key="1">
    <citation type="submission" date="2018-03" db="EMBL/GenBank/DDBJ databases">
        <title>Genomic Encyclopedia of Archaeal and Bacterial Type Strains, Phase II (KMG-II): from individual species to whole genera.</title>
        <authorList>
            <person name="Goeker M."/>
        </authorList>
    </citation>
    <scope>NUCLEOTIDE SEQUENCE [LARGE SCALE GENOMIC DNA]</scope>
    <source>
        <strain evidence="5 6">DSM 45312</strain>
    </source>
</reference>
<dbReference type="InterPro" id="IPR005025">
    <property type="entry name" value="FMN_Rdtase-like_dom"/>
</dbReference>
<gene>
    <name evidence="5" type="ORF">CLV63_12537</name>
</gene>
<keyword evidence="6" id="KW-1185">Reference proteome</keyword>
<proteinExistence type="predicted"/>
<dbReference type="InterPro" id="IPR029039">
    <property type="entry name" value="Flavoprotein-like_sf"/>
</dbReference>
<comment type="caution">
    <text evidence="5">The sequence shown here is derived from an EMBL/GenBank/DDBJ whole genome shotgun (WGS) entry which is preliminary data.</text>
</comment>
<dbReference type="InterPro" id="IPR051814">
    <property type="entry name" value="NAD(P)H-dep_FMN_reductase"/>
</dbReference>
<evidence type="ECO:0000313" key="5">
    <source>
        <dbReference type="EMBL" id="PSK89643.1"/>
    </source>
</evidence>
<dbReference type="OrthoDB" id="1643408at2"/>
<evidence type="ECO:0000259" key="4">
    <source>
        <dbReference type="Pfam" id="PF03358"/>
    </source>
</evidence>
<dbReference type="Pfam" id="PF03358">
    <property type="entry name" value="FMN_red"/>
    <property type="match status" value="1"/>
</dbReference>